<protein>
    <submittedName>
        <fullName evidence="3">dTDP-4-amino-4,6-dideoxygalactose transaminase</fullName>
        <ecNumber evidence="3">2.6.1.59</ecNumber>
    </submittedName>
</protein>
<dbReference type="NCBIfam" id="TIGR02379">
    <property type="entry name" value="ECA_wecE"/>
    <property type="match status" value="1"/>
</dbReference>
<keyword evidence="3" id="KW-0808">Transferase</keyword>
<dbReference type="Gene3D" id="3.40.640.10">
    <property type="entry name" value="Type I PLP-dependent aspartate aminotransferase-like (Major domain)"/>
    <property type="match status" value="1"/>
</dbReference>
<organism evidence="3 4">
    <name type="scientific">Algoriphagus limi</name>
    <dbReference type="NCBI Taxonomy" id="2975273"/>
    <lineage>
        <taxon>Bacteria</taxon>
        <taxon>Pseudomonadati</taxon>
        <taxon>Bacteroidota</taxon>
        <taxon>Cytophagia</taxon>
        <taxon>Cytophagales</taxon>
        <taxon>Cyclobacteriaceae</taxon>
        <taxon>Algoriphagus</taxon>
    </lineage>
</organism>
<comment type="similarity">
    <text evidence="1 2">Belongs to the DegT/DnrJ/EryC1 family.</text>
</comment>
<dbReference type="PANTHER" id="PTHR30244:SF34">
    <property type="entry name" value="DTDP-4-AMINO-4,6-DIDEOXYGALACTOSE TRANSAMINASE"/>
    <property type="match status" value="1"/>
</dbReference>
<dbReference type="EMBL" id="JANWGH010000001">
    <property type="protein sequence ID" value="MCS5489008.1"/>
    <property type="molecule type" value="Genomic_DNA"/>
</dbReference>
<dbReference type="Pfam" id="PF01041">
    <property type="entry name" value="DegT_DnrJ_EryC1"/>
    <property type="match status" value="2"/>
</dbReference>
<dbReference type="InterPro" id="IPR000653">
    <property type="entry name" value="DegT/StrS_aminotransferase"/>
</dbReference>
<gene>
    <name evidence="3" type="primary">rffA</name>
    <name evidence="3" type="synonym">fcnA</name>
    <name evidence="3" type="synonym">wecE</name>
    <name evidence="3" type="ORF">NY014_01120</name>
</gene>
<evidence type="ECO:0000313" key="4">
    <source>
        <dbReference type="Proteomes" id="UP001206788"/>
    </source>
</evidence>
<accession>A0ABT2G2I2</accession>
<dbReference type="SUPFAM" id="SSF53383">
    <property type="entry name" value="PLP-dependent transferases"/>
    <property type="match status" value="1"/>
</dbReference>
<dbReference type="PIRSF" id="PIRSF000390">
    <property type="entry name" value="PLP_StrS"/>
    <property type="match status" value="1"/>
</dbReference>
<dbReference type="Proteomes" id="UP001206788">
    <property type="component" value="Unassembled WGS sequence"/>
</dbReference>
<dbReference type="InterPro" id="IPR012749">
    <property type="entry name" value="WecE-like"/>
</dbReference>
<keyword evidence="3" id="KW-0032">Aminotransferase</keyword>
<dbReference type="InterPro" id="IPR015424">
    <property type="entry name" value="PyrdxlP-dep_Trfase"/>
</dbReference>
<dbReference type="InterPro" id="IPR015421">
    <property type="entry name" value="PyrdxlP-dep_Trfase_major"/>
</dbReference>
<reference evidence="3 4" key="1">
    <citation type="submission" date="2022-08" db="EMBL/GenBank/DDBJ databases">
        <title>Algoriphagus sp. CAU 1643 isolated from mud.</title>
        <authorList>
            <person name="Kim W."/>
        </authorList>
    </citation>
    <scope>NUCLEOTIDE SEQUENCE [LARGE SCALE GENOMIC DNA]</scope>
    <source>
        <strain evidence="3 4">CAU 1643</strain>
    </source>
</reference>
<comment type="caution">
    <text evidence="3">The sequence shown here is derived from an EMBL/GenBank/DDBJ whole genome shotgun (WGS) entry which is preliminary data.</text>
</comment>
<dbReference type="PANTHER" id="PTHR30244">
    <property type="entry name" value="TRANSAMINASE"/>
    <property type="match status" value="1"/>
</dbReference>
<name>A0ABT2G2I2_9BACT</name>
<evidence type="ECO:0000313" key="3">
    <source>
        <dbReference type="EMBL" id="MCS5489008.1"/>
    </source>
</evidence>
<dbReference type="GO" id="GO:0019180">
    <property type="term" value="F:dTDP-4-amino-4,6-dideoxygalactose transaminase activity"/>
    <property type="evidence" value="ECO:0007669"/>
    <property type="project" value="UniProtKB-EC"/>
</dbReference>
<dbReference type="NCBIfam" id="NF008687">
    <property type="entry name" value="PRK11706.1"/>
    <property type="match status" value="1"/>
</dbReference>
<proteinExistence type="inferred from homology"/>
<evidence type="ECO:0000256" key="2">
    <source>
        <dbReference type="RuleBase" id="RU004508"/>
    </source>
</evidence>
<dbReference type="CDD" id="cd00616">
    <property type="entry name" value="AHBA_syn"/>
    <property type="match status" value="1"/>
</dbReference>
<dbReference type="RefSeq" id="WP_259412685.1">
    <property type="nucleotide sequence ID" value="NZ_JANWGH010000001.1"/>
</dbReference>
<keyword evidence="2" id="KW-0663">Pyridoxal phosphate</keyword>
<keyword evidence="4" id="KW-1185">Reference proteome</keyword>
<sequence>MDYAIPFNKPFLAGNEFAYIQDAAENLGKLSGNGYYTNKCQNFFEERYGFLRCFLTTSCTDALEMAAILLDIQEGEEVIVPSFTFVSTANAFALRGAKIIFVDSQEGFPNLEVSKIESMITQKTKAIVAVHYAGVACPILEMKALAEKHDLYLIEDAAQAINSFLEDQPLGSIGHLSTFSFHETKNIHCGEGGMLVVNDPRFIQRAEFIWEKGTNRSAFFRGEIDKYSWVDLGSSFLLSEINVAFLWAQLEKLDEIQARRKQIWEDYQNWFSGEKRDPVLLPKVYLELLETSLKEVVGDVSKVSFQKDEGNFHLFYLLFENADQRQTYIEQLRRKGILAVFHYQSLHKSAFIAQAQPESFQQSLPNAEKFSDCLLRLPLFYDLPKEISKEFGIKN</sequence>
<evidence type="ECO:0000256" key="1">
    <source>
        <dbReference type="ARBA" id="ARBA00037999"/>
    </source>
</evidence>
<dbReference type="EC" id="2.6.1.59" evidence="3"/>